<reference evidence="2 3" key="1">
    <citation type="journal article" date="2011" name="J. Bacteriol.">
        <title>Complete genome sequence of Acidaminococcus intestini RYC-MR95, a Gram-negative bacterium from the phylum Firmicutes.</title>
        <authorList>
            <person name="D'Auria G."/>
            <person name="Galan J.C."/>
            <person name="Rodriguez-Alcayna M."/>
            <person name="Moya A."/>
            <person name="Baquero F."/>
            <person name="Latorre A."/>
        </authorList>
    </citation>
    <scope>NUCLEOTIDE SEQUENCE [LARGE SCALE GENOMIC DNA]</scope>
    <source>
        <strain evidence="2 3">RyC-MR95</strain>
    </source>
</reference>
<dbReference type="HOGENOM" id="CLU_179767_0_0_9"/>
<protein>
    <recommendedName>
        <fullName evidence="4">Lipoyl-binding domain-containing protein</fullName>
    </recommendedName>
</protein>
<evidence type="ECO:0008006" key="4">
    <source>
        <dbReference type="Google" id="ProtNLM"/>
    </source>
</evidence>
<dbReference type="STRING" id="568816.Acin_1781"/>
<dbReference type="eggNOG" id="COG0511">
    <property type="taxonomic scope" value="Bacteria"/>
</dbReference>
<keyword evidence="3" id="KW-1185">Reference proteome</keyword>
<feature type="signal peptide" evidence="1">
    <location>
        <begin position="1"/>
        <end position="31"/>
    </location>
</feature>
<evidence type="ECO:0000313" key="3">
    <source>
        <dbReference type="Proteomes" id="UP000007093"/>
    </source>
</evidence>
<dbReference type="KEGG" id="ain:Acin_1781"/>
<dbReference type="Proteomes" id="UP000007093">
    <property type="component" value="Chromosome"/>
</dbReference>
<name>G4Q3J7_ACIIR</name>
<dbReference type="InParanoid" id="G4Q3J7"/>
<evidence type="ECO:0000256" key="1">
    <source>
        <dbReference type="SAM" id="SignalP"/>
    </source>
</evidence>
<feature type="chain" id="PRO_5003466949" description="Lipoyl-binding domain-containing protein" evidence="1">
    <location>
        <begin position="32"/>
        <end position="105"/>
    </location>
</feature>
<dbReference type="Gene3D" id="2.40.50.100">
    <property type="match status" value="1"/>
</dbReference>
<dbReference type="SUPFAM" id="SSF51230">
    <property type="entry name" value="Single hybrid motif"/>
    <property type="match status" value="1"/>
</dbReference>
<evidence type="ECO:0000313" key="2">
    <source>
        <dbReference type="EMBL" id="AEQ22993.1"/>
    </source>
</evidence>
<dbReference type="AlphaFoldDB" id="G4Q3J7"/>
<keyword evidence="1" id="KW-0732">Signal</keyword>
<accession>G4Q3J7</accession>
<dbReference type="PATRIC" id="fig|568816.4.peg.1729"/>
<dbReference type="EMBL" id="CP003058">
    <property type="protein sequence ID" value="AEQ22993.1"/>
    <property type="molecule type" value="Genomic_DNA"/>
</dbReference>
<dbReference type="InterPro" id="IPR011053">
    <property type="entry name" value="Single_hybrid_motif"/>
</dbReference>
<organism evidence="2 3">
    <name type="scientific">Acidaminococcus intestini (strain RyC-MR95)</name>
    <dbReference type="NCBI Taxonomy" id="568816"/>
    <lineage>
        <taxon>Bacteria</taxon>
        <taxon>Bacillati</taxon>
        <taxon>Bacillota</taxon>
        <taxon>Negativicutes</taxon>
        <taxon>Acidaminococcales</taxon>
        <taxon>Acidaminococcaceae</taxon>
        <taxon>Acidaminococcus</taxon>
    </lineage>
</organism>
<gene>
    <name evidence="2" type="ordered locus">Acin_1781</name>
</gene>
<proteinExistence type="predicted"/>
<sequence>MDIMMRNLLHKRNVWALAILMVIAALGIAQAATTRPQTASLSGQVVTAVSVGASVQEGSVLVTVKTLAGSAPAARANCSGKVVSVSAKPGSTVSAGQVVAQIEEP</sequence>